<dbReference type="Proteomes" id="UP000186583">
    <property type="component" value="Unassembled WGS sequence"/>
</dbReference>
<organism evidence="2 3">
    <name type="scientific">Colletotrichum chlorophyti</name>
    <dbReference type="NCBI Taxonomy" id="708187"/>
    <lineage>
        <taxon>Eukaryota</taxon>
        <taxon>Fungi</taxon>
        <taxon>Dikarya</taxon>
        <taxon>Ascomycota</taxon>
        <taxon>Pezizomycotina</taxon>
        <taxon>Sordariomycetes</taxon>
        <taxon>Hypocreomycetidae</taxon>
        <taxon>Glomerellales</taxon>
        <taxon>Glomerellaceae</taxon>
        <taxon>Colletotrichum</taxon>
    </lineage>
</organism>
<gene>
    <name evidence="2" type="ORF">CCHL11_07891</name>
</gene>
<dbReference type="EMBL" id="MPGH01000109">
    <property type="protein sequence ID" value="OLN86804.1"/>
    <property type="molecule type" value="Genomic_DNA"/>
</dbReference>
<name>A0A1Q8RR62_9PEZI</name>
<dbReference type="GO" id="GO:0051118">
    <property type="term" value="F:glucan endo-1,3-alpha-glucosidase activity"/>
    <property type="evidence" value="ECO:0007669"/>
    <property type="project" value="InterPro"/>
</dbReference>
<dbReference type="AlphaFoldDB" id="A0A1Q8RR62"/>
<comment type="caution">
    <text evidence="2">The sequence shown here is derived from an EMBL/GenBank/DDBJ whole genome shotgun (WGS) entry which is preliminary data.</text>
</comment>
<evidence type="ECO:0000313" key="3">
    <source>
        <dbReference type="Proteomes" id="UP000186583"/>
    </source>
</evidence>
<protein>
    <submittedName>
        <fullName evidence="2">Uncharacterized protein</fullName>
    </submittedName>
</protein>
<dbReference type="Gene3D" id="3.20.20.80">
    <property type="entry name" value="Glycosidases"/>
    <property type="match status" value="1"/>
</dbReference>
<feature type="chain" id="PRO_5012796537" evidence="1">
    <location>
        <begin position="20"/>
        <end position="148"/>
    </location>
</feature>
<dbReference type="STRING" id="708187.A0A1Q8RR62"/>
<keyword evidence="1" id="KW-0732">Signal</keyword>
<feature type="signal peptide" evidence="1">
    <location>
        <begin position="1"/>
        <end position="19"/>
    </location>
</feature>
<sequence>MKLFPLILVAGVWVEPVDPKAVFAHLMVGNMEHYTEADLSREISLAQEAHIYGSALSFAHSDCGFQLFFCFDYAGNGSCPQDDVIALIQKYSSQPSYFLHEGSKPLVSTFEGPKAADDWQLIKEQTNCFFMPSWSFTWGEEGPPSWCS</sequence>
<evidence type="ECO:0000313" key="2">
    <source>
        <dbReference type="EMBL" id="OLN86804.1"/>
    </source>
</evidence>
<keyword evidence="3" id="KW-1185">Reference proteome</keyword>
<dbReference type="OrthoDB" id="1046782at2759"/>
<reference evidence="2 3" key="1">
    <citation type="submission" date="2016-11" db="EMBL/GenBank/DDBJ databases">
        <title>Draft Genome Assembly of Colletotrichum chlorophyti a pathogen of herbaceous plants.</title>
        <authorList>
            <person name="Gan P."/>
            <person name="Narusaka M."/>
            <person name="Tsushima A."/>
            <person name="Narusaka Y."/>
            <person name="Takano Y."/>
            <person name="Shirasu K."/>
        </authorList>
    </citation>
    <scope>NUCLEOTIDE SEQUENCE [LARGE SCALE GENOMIC DNA]</scope>
    <source>
        <strain evidence="2 3">NTL11</strain>
    </source>
</reference>
<evidence type="ECO:0000256" key="1">
    <source>
        <dbReference type="SAM" id="SignalP"/>
    </source>
</evidence>
<proteinExistence type="predicted"/>
<dbReference type="Pfam" id="PF03659">
    <property type="entry name" value="Glyco_hydro_71"/>
    <property type="match status" value="1"/>
</dbReference>
<dbReference type="InterPro" id="IPR005197">
    <property type="entry name" value="Glyco_hydro_71"/>
</dbReference>
<accession>A0A1Q8RR62</accession>